<name>A0A6L7IQL0_9ACTN</name>
<dbReference type="EMBL" id="CP063310">
    <property type="protein sequence ID" value="QOS69857.1"/>
    <property type="molecule type" value="Genomic_DNA"/>
</dbReference>
<evidence type="ECO:0000313" key="2">
    <source>
        <dbReference type="Proteomes" id="UP000478463"/>
    </source>
</evidence>
<proteinExistence type="predicted"/>
<reference evidence="1 2" key="1">
    <citation type="submission" date="2020-10" db="EMBL/GenBank/DDBJ databases">
        <title>Eggerthella sp. nov., isolated from human feces.</title>
        <authorList>
            <person name="Yajun G."/>
        </authorList>
    </citation>
    <scope>NUCLEOTIDE SEQUENCE [LARGE SCALE GENOMIC DNA]</scope>
    <source>
        <strain evidence="1 2">HF-1101</strain>
    </source>
</reference>
<dbReference type="KEGG" id="egd:GS424_008485"/>
<dbReference type="Proteomes" id="UP000478463">
    <property type="component" value="Chromosome"/>
</dbReference>
<dbReference type="GO" id="GO:0004190">
    <property type="term" value="F:aspartic-type endopeptidase activity"/>
    <property type="evidence" value="ECO:0007669"/>
    <property type="project" value="InterPro"/>
</dbReference>
<dbReference type="Pfam" id="PF01252">
    <property type="entry name" value="Peptidase_A8"/>
    <property type="match status" value="1"/>
</dbReference>
<organism evidence="1 2">
    <name type="scientific">Eggerthella guodeyinii</name>
    <dbReference type="NCBI Taxonomy" id="2690837"/>
    <lineage>
        <taxon>Bacteria</taxon>
        <taxon>Bacillati</taxon>
        <taxon>Actinomycetota</taxon>
        <taxon>Coriobacteriia</taxon>
        <taxon>Eggerthellales</taxon>
        <taxon>Eggerthellaceae</taxon>
        <taxon>Eggerthella</taxon>
    </lineage>
</organism>
<dbReference type="RefSeq" id="WP_160941566.1">
    <property type="nucleotide sequence ID" value="NZ_CP063310.1"/>
</dbReference>
<dbReference type="InterPro" id="IPR001872">
    <property type="entry name" value="Peptidase_A8"/>
</dbReference>
<dbReference type="GO" id="GO:0016020">
    <property type="term" value="C:membrane"/>
    <property type="evidence" value="ECO:0007669"/>
    <property type="project" value="InterPro"/>
</dbReference>
<protein>
    <submittedName>
        <fullName evidence="1">Signal peptidase II</fullName>
    </submittedName>
</protein>
<sequence>MAASRPSPSGGRLALIGSIALLVAVDQGVKLVIARWGMGYSFSLVGDVLQYYPTVNEKMTWGGNFIEVLSVPAVAIALNVLAIALALSAYAFYRASVEKPGKAAAFVFAVGLAGCVCGLVDRVFWGGSLDFLQVPGAFVFDVKDCYLSVSLVVFVALALAHGDAFDLRAYGSYLASRLRRDAK</sequence>
<dbReference type="AlphaFoldDB" id="A0A6L7IQL0"/>
<evidence type="ECO:0000313" key="1">
    <source>
        <dbReference type="EMBL" id="QOS69857.1"/>
    </source>
</evidence>
<accession>A0A6L7IQL0</accession>
<dbReference type="GO" id="GO:0006508">
    <property type="term" value="P:proteolysis"/>
    <property type="evidence" value="ECO:0007669"/>
    <property type="project" value="InterPro"/>
</dbReference>
<gene>
    <name evidence="1" type="ORF">GS424_008485</name>
</gene>